<name>A0A2N5ZIS1_MUIH1</name>
<reference evidence="2 3" key="1">
    <citation type="submission" date="2017-11" db="EMBL/GenBank/DDBJ databases">
        <title>Genome-resolved metagenomics identifies genetic mobility, metabolic interactions, and unexpected diversity in perchlorate-reducing communities.</title>
        <authorList>
            <person name="Barnum T.P."/>
            <person name="Figueroa I.A."/>
            <person name="Carlstrom C.I."/>
            <person name="Lucas L.N."/>
            <person name="Engelbrektson A.L."/>
            <person name="Coates J.D."/>
        </authorList>
    </citation>
    <scope>NUCLEOTIDE SEQUENCE [LARGE SCALE GENOMIC DNA]</scope>
    <source>
        <strain evidence="2">BM706</strain>
    </source>
</reference>
<feature type="chain" id="PRO_5014911458" evidence="1">
    <location>
        <begin position="20"/>
        <end position="265"/>
    </location>
</feature>
<proteinExistence type="predicted"/>
<feature type="signal peptide" evidence="1">
    <location>
        <begin position="1"/>
        <end position="19"/>
    </location>
</feature>
<sequence length="265" mass="31096">MRKVALLLAVLLVAFSCYATETNVELEVYSIVNQYWQTVDSMDQVAKGDTRGYERSVNTMDQDIEDLAEYLNQNPDKVDEYVEVFNALPEETKHIFNELNRDLSASRGEELFPGYGYAEPGYYYRRGAEDEVEMLSQFWKTEERTFEKNYRYKFYVELSVSTQMQENAEAGGNIEGFDVKGVYGMTINGEFKQCAEVEFSTKETLRTRCTVMYENNKVWYELYRAEKSFWDFLPWTELTWEKCGRTYQIAEEATDTEVIIEAPHF</sequence>
<gene>
    <name evidence="2" type="ORF">C0601_04435</name>
</gene>
<comment type="caution">
    <text evidence="2">The sequence shown here is derived from an EMBL/GenBank/DDBJ whole genome shotgun (WGS) entry which is preliminary data.</text>
</comment>
<dbReference type="AlphaFoldDB" id="A0A2N5ZIS1"/>
<accession>A0A2N5ZIS1</accession>
<dbReference type="PROSITE" id="PS51257">
    <property type="entry name" value="PROKAR_LIPOPROTEIN"/>
    <property type="match status" value="1"/>
</dbReference>
<evidence type="ECO:0000313" key="3">
    <source>
        <dbReference type="Proteomes" id="UP000234857"/>
    </source>
</evidence>
<evidence type="ECO:0000256" key="1">
    <source>
        <dbReference type="SAM" id="SignalP"/>
    </source>
</evidence>
<keyword evidence="1" id="KW-0732">Signal</keyword>
<evidence type="ECO:0000313" key="2">
    <source>
        <dbReference type="EMBL" id="PLX18492.1"/>
    </source>
</evidence>
<protein>
    <submittedName>
        <fullName evidence="2">Uncharacterized protein</fullName>
    </submittedName>
</protein>
<organism evidence="2 3">
    <name type="scientific">Muiribacterium halophilum</name>
    <dbReference type="NCBI Taxonomy" id="2053465"/>
    <lineage>
        <taxon>Bacteria</taxon>
        <taxon>Candidatus Muiribacteriota</taxon>
        <taxon>Candidatus Muiribacteriia</taxon>
        <taxon>Candidatus Muiribacteriales</taxon>
        <taxon>Candidatus Muiribacteriaceae</taxon>
        <taxon>Candidatus Muiribacterium</taxon>
    </lineage>
</organism>
<dbReference type="Proteomes" id="UP000234857">
    <property type="component" value="Unassembled WGS sequence"/>
</dbReference>
<dbReference type="EMBL" id="PKTG01000061">
    <property type="protein sequence ID" value="PLX18492.1"/>
    <property type="molecule type" value="Genomic_DNA"/>
</dbReference>